<dbReference type="PROSITE" id="PS50943">
    <property type="entry name" value="HTH_CROC1"/>
    <property type="match status" value="1"/>
</dbReference>
<dbReference type="GO" id="GO:0003677">
    <property type="term" value="F:DNA binding"/>
    <property type="evidence" value="ECO:0007669"/>
    <property type="project" value="InterPro"/>
</dbReference>
<comment type="caution">
    <text evidence="2">The sequence shown here is derived from an EMBL/GenBank/DDBJ whole genome shotgun (WGS) entry which is preliminary data.</text>
</comment>
<reference evidence="2" key="1">
    <citation type="submission" date="2023-07" db="EMBL/GenBank/DDBJ databases">
        <title>Sorghum-associated microbial communities from plants grown in Nebraska, USA.</title>
        <authorList>
            <person name="Schachtman D."/>
        </authorList>
    </citation>
    <scope>NUCLEOTIDE SEQUENCE</scope>
    <source>
        <strain evidence="2">DS3754</strain>
    </source>
</reference>
<dbReference type="RefSeq" id="WP_307612713.1">
    <property type="nucleotide sequence ID" value="NZ_JAUSRD010000010.1"/>
</dbReference>
<dbReference type="CDD" id="cd00093">
    <property type="entry name" value="HTH_XRE"/>
    <property type="match status" value="1"/>
</dbReference>
<dbReference type="AlphaFoldDB" id="A0AAW8D3R6"/>
<name>A0AAW8D3R6_9BURK</name>
<evidence type="ECO:0000313" key="2">
    <source>
        <dbReference type="EMBL" id="MDP9894859.1"/>
    </source>
</evidence>
<dbReference type="InterPro" id="IPR010982">
    <property type="entry name" value="Lambda_DNA-bd_dom_sf"/>
</dbReference>
<evidence type="ECO:0000313" key="3">
    <source>
        <dbReference type="Proteomes" id="UP001242045"/>
    </source>
</evidence>
<dbReference type="InterPro" id="IPR001387">
    <property type="entry name" value="Cro/C1-type_HTH"/>
</dbReference>
<dbReference type="SUPFAM" id="SSF47413">
    <property type="entry name" value="lambda repressor-like DNA-binding domains"/>
    <property type="match status" value="1"/>
</dbReference>
<accession>A0AAW8D3R6</accession>
<proteinExistence type="predicted"/>
<protein>
    <submittedName>
        <fullName evidence="2">Transcriptional regulator with XRE-family HTH domain</fullName>
    </submittedName>
</protein>
<feature type="domain" description="HTH cro/C1-type" evidence="1">
    <location>
        <begin position="33"/>
        <end position="76"/>
    </location>
</feature>
<dbReference type="EMBL" id="JAUSRD010000010">
    <property type="protein sequence ID" value="MDP9894859.1"/>
    <property type="molecule type" value="Genomic_DNA"/>
</dbReference>
<gene>
    <name evidence="2" type="ORF">J2W31_003984</name>
</gene>
<evidence type="ECO:0000259" key="1">
    <source>
        <dbReference type="PROSITE" id="PS50943"/>
    </source>
</evidence>
<organism evidence="2 3">
    <name type="scientific">Variovorax boronicumulans</name>
    <dbReference type="NCBI Taxonomy" id="436515"/>
    <lineage>
        <taxon>Bacteria</taxon>
        <taxon>Pseudomonadati</taxon>
        <taxon>Pseudomonadota</taxon>
        <taxon>Betaproteobacteria</taxon>
        <taxon>Burkholderiales</taxon>
        <taxon>Comamonadaceae</taxon>
        <taxon>Variovorax</taxon>
    </lineage>
</organism>
<sequence length="136" mass="14797">MAGSSAVDALSVGSGFCERLRSLVAGKGRGCKSDIARHCGVSRPAITHWLSGRNKGIESGCLFAIADYFSVSARWLAFGTDSELLIAPMERKVHPKIGELLSKFEEVSSRSRKMTDDERVGLYVWLTGDDSTRRAS</sequence>
<dbReference type="Proteomes" id="UP001242045">
    <property type="component" value="Unassembled WGS sequence"/>
</dbReference>
<dbReference type="Gene3D" id="1.10.260.40">
    <property type="entry name" value="lambda repressor-like DNA-binding domains"/>
    <property type="match status" value="1"/>
</dbReference>